<dbReference type="STRING" id="1538463.B0T36_04595"/>
<sequence>MVDSVHVDPDAVATYEAVAAQVADELTIAAAQLAAGTDPARIGAGLGLLGAEFATEFATAVADEQTALSTASALVAAYGRAVSGYAAATGTVDDSVAAAITKAGEQA</sequence>
<organism evidence="1 2">
    <name type="scientific">Nocardia donostiensis</name>
    <dbReference type="NCBI Taxonomy" id="1538463"/>
    <lineage>
        <taxon>Bacteria</taxon>
        <taxon>Bacillati</taxon>
        <taxon>Actinomycetota</taxon>
        <taxon>Actinomycetes</taxon>
        <taxon>Mycobacteriales</taxon>
        <taxon>Nocardiaceae</taxon>
        <taxon>Nocardia</taxon>
    </lineage>
</organism>
<gene>
    <name evidence="1" type="ORF">B0T46_12610</name>
</gene>
<accession>A0A1W0B1P2</accession>
<evidence type="ECO:0000313" key="1">
    <source>
        <dbReference type="EMBL" id="ONM48549.1"/>
    </source>
</evidence>
<evidence type="ECO:0008006" key="3">
    <source>
        <dbReference type="Google" id="ProtNLM"/>
    </source>
</evidence>
<name>A0A1W0B1P2_9NOCA</name>
<proteinExistence type="predicted"/>
<protein>
    <recommendedName>
        <fullName evidence="3">ESX-1 secretion-associated protein</fullName>
    </recommendedName>
</protein>
<comment type="caution">
    <text evidence="1">The sequence shown here is derived from an EMBL/GenBank/DDBJ whole genome shotgun (WGS) entry which is preliminary data.</text>
</comment>
<dbReference type="RefSeq" id="WP_077116805.1">
    <property type="nucleotide sequence ID" value="NZ_LOKT01000003.1"/>
</dbReference>
<evidence type="ECO:0000313" key="2">
    <source>
        <dbReference type="Proteomes" id="UP000188836"/>
    </source>
</evidence>
<dbReference type="EMBL" id="MUMY01000009">
    <property type="protein sequence ID" value="ONM48549.1"/>
    <property type="molecule type" value="Genomic_DNA"/>
</dbReference>
<dbReference type="AlphaFoldDB" id="A0A1W0B1P2"/>
<keyword evidence="2" id="KW-1185">Reference proteome</keyword>
<dbReference type="Proteomes" id="UP000188836">
    <property type="component" value="Unassembled WGS sequence"/>
</dbReference>
<reference evidence="1 2" key="1">
    <citation type="journal article" date="2016" name="Antonie Van Leeuwenhoek">
        <title>Nocardia donostiensis sp. nov., isolated from human respiratory specimens.</title>
        <authorList>
            <person name="Ercibengoa M."/>
            <person name="Bell M."/>
            <person name="Marimon J.M."/>
            <person name="Humrighouse B."/>
            <person name="Klenk H.P."/>
            <person name="Potter G."/>
            <person name="Perez-Trallero E."/>
        </authorList>
    </citation>
    <scope>NUCLEOTIDE SEQUENCE [LARGE SCALE GENOMIC DNA]</scope>
    <source>
        <strain evidence="1 2">X1655</strain>
    </source>
</reference>